<gene>
    <name evidence="2" type="ORF">GCM10010497_41200</name>
</gene>
<proteinExistence type="predicted"/>
<dbReference type="Proteomes" id="UP000642014">
    <property type="component" value="Unassembled WGS sequence"/>
</dbReference>
<evidence type="ECO:0000256" key="1">
    <source>
        <dbReference type="SAM" id="MobiDB-lite"/>
    </source>
</evidence>
<organism evidence="2 3">
    <name type="scientific">Streptomyces cinereoruber</name>
    <dbReference type="NCBI Taxonomy" id="67260"/>
    <lineage>
        <taxon>Bacteria</taxon>
        <taxon>Bacillati</taxon>
        <taxon>Actinomycetota</taxon>
        <taxon>Actinomycetes</taxon>
        <taxon>Kitasatosporales</taxon>
        <taxon>Streptomycetaceae</taxon>
        <taxon>Streptomyces</taxon>
    </lineage>
</organism>
<dbReference type="AlphaFoldDB" id="A0AAV4KKN7"/>
<feature type="compositionally biased region" description="Low complexity" evidence="1">
    <location>
        <begin position="132"/>
        <end position="155"/>
    </location>
</feature>
<feature type="region of interest" description="Disordered" evidence="1">
    <location>
        <begin position="85"/>
        <end position="279"/>
    </location>
</feature>
<evidence type="ECO:0000313" key="2">
    <source>
        <dbReference type="EMBL" id="GGR34041.1"/>
    </source>
</evidence>
<reference evidence="2 3" key="1">
    <citation type="journal article" date="2014" name="Int. J. Syst. Evol. Microbiol.">
        <title>Complete genome sequence of Corynebacterium casei LMG S-19264T (=DSM 44701T), isolated from a smear-ripened cheese.</title>
        <authorList>
            <consortium name="US DOE Joint Genome Institute (JGI-PGF)"/>
            <person name="Walter F."/>
            <person name="Albersmeier A."/>
            <person name="Kalinowski J."/>
            <person name="Ruckert C."/>
        </authorList>
    </citation>
    <scope>NUCLEOTIDE SEQUENCE [LARGE SCALE GENOMIC DNA]</scope>
    <source>
        <strain evidence="2 3">JCM 4205</strain>
    </source>
</reference>
<sequence length="279" mass="25857">MRRVGAYGEWGVRGRGFRFPGVGARVPCGGGGVGQCDAFRSCLLCPGGAPVRHLPTPVRWVATVLTVAACAGLSGCMSVSDDGAKPGPGASGGKRGAAAESDGGAGLPDGGGGSWNGRPDGGGPDVTGAGRGTPVPSGSPSGGALPTEGAAPSGVGPSGGTAKPQPSGGHEEPGGGAGGSGGDGGNGGGSAGGGTGGADGGTGGPGGGGTPVPEPTQPPVEPTPEPPVPTPEPTPEPTSDPTDPPAPGPEVRTGAVRAAEGEGVDTSPEPMASPQVGPV</sequence>
<feature type="compositionally biased region" description="Pro residues" evidence="1">
    <location>
        <begin position="212"/>
        <end position="248"/>
    </location>
</feature>
<dbReference type="EMBL" id="BMSJ01000007">
    <property type="protein sequence ID" value="GGR34041.1"/>
    <property type="molecule type" value="Genomic_DNA"/>
</dbReference>
<evidence type="ECO:0000313" key="3">
    <source>
        <dbReference type="Proteomes" id="UP000642014"/>
    </source>
</evidence>
<feature type="compositionally biased region" description="Gly residues" evidence="1">
    <location>
        <begin position="174"/>
        <end position="210"/>
    </location>
</feature>
<protein>
    <submittedName>
        <fullName evidence="2">Uncharacterized protein</fullName>
    </submittedName>
</protein>
<feature type="compositionally biased region" description="Gly residues" evidence="1">
    <location>
        <begin position="103"/>
        <end position="131"/>
    </location>
</feature>
<comment type="caution">
    <text evidence="2">The sequence shown here is derived from an EMBL/GenBank/DDBJ whole genome shotgun (WGS) entry which is preliminary data.</text>
</comment>
<name>A0AAV4KKN7_9ACTN</name>
<accession>A0AAV4KKN7</accession>